<name>A0A1Y2EP52_9FUNG</name>
<proteinExistence type="predicted"/>
<evidence type="ECO:0000313" key="2">
    <source>
        <dbReference type="EMBL" id="ORY73363.1"/>
    </source>
</evidence>
<dbReference type="Pfam" id="PF08757">
    <property type="entry name" value="CotH"/>
    <property type="match status" value="1"/>
</dbReference>
<organism evidence="2 3">
    <name type="scientific">Neocallimastix californiae</name>
    <dbReference type="NCBI Taxonomy" id="1754190"/>
    <lineage>
        <taxon>Eukaryota</taxon>
        <taxon>Fungi</taxon>
        <taxon>Fungi incertae sedis</taxon>
        <taxon>Chytridiomycota</taxon>
        <taxon>Chytridiomycota incertae sedis</taxon>
        <taxon>Neocallimastigomycetes</taxon>
        <taxon>Neocallimastigales</taxon>
        <taxon>Neocallimastigaceae</taxon>
        <taxon>Neocallimastix</taxon>
    </lineage>
</organism>
<dbReference type="PANTHER" id="PTHR40050:SF1">
    <property type="entry name" value="INNER SPORE COAT PROTEIN H"/>
    <property type="match status" value="1"/>
</dbReference>
<dbReference type="AlphaFoldDB" id="A0A1Y2EP52"/>
<evidence type="ECO:0008006" key="4">
    <source>
        <dbReference type="Google" id="ProtNLM"/>
    </source>
</evidence>
<keyword evidence="1" id="KW-0732">Signal</keyword>
<dbReference type="InterPro" id="IPR014867">
    <property type="entry name" value="Spore_coat_CotH_CotH2/3/7"/>
</dbReference>
<reference evidence="2 3" key="1">
    <citation type="submission" date="2016-08" db="EMBL/GenBank/DDBJ databases">
        <title>A Parts List for Fungal Cellulosomes Revealed by Comparative Genomics.</title>
        <authorList>
            <consortium name="DOE Joint Genome Institute"/>
            <person name="Haitjema C.H."/>
            <person name="Gilmore S.P."/>
            <person name="Henske J.K."/>
            <person name="Solomon K.V."/>
            <person name="De Groot R."/>
            <person name="Kuo A."/>
            <person name="Mondo S.J."/>
            <person name="Salamov A.A."/>
            <person name="Labutti K."/>
            <person name="Zhao Z."/>
            <person name="Chiniquy J."/>
            <person name="Barry K."/>
            <person name="Brewer H.M."/>
            <person name="Purvine S.O."/>
            <person name="Wright A.T."/>
            <person name="Boxma B."/>
            <person name="Van Alen T."/>
            <person name="Hackstein J.H."/>
            <person name="Baker S.E."/>
            <person name="Grigoriev I.V."/>
            <person name="O'Malley M.A."/>
        </authorList>
    </citation>
    <scope>NUCLEOTIDE SEQUENCE [LARGE SCALE GENOMIC DNA]</scope>
    <source>
        <strain evidence="2 3">G1</strain>
    </source>
</reference>
<dbReference type="OrthoDB" id="10267127at2759"/>
<keyword evidence="3" id="KW-1185">Reference proteome</keyword>
<dbReference type="STRING" id="1754190.A0A1Y2EP52"/>
<comment type="caution">
    <text evidence="2">The sequence shown here is derived from an EMBL/GenBank/DDBJ whole genome shotgun (WGS) entry which is preliminary data.</text>
</comment>
<evidence type="ECO:0000313" key="3">
    <source>
        <dbReference type="Proteomes" id="UP000193920"/>
    </source>
</evidence>
<dbReference type="PANTHER" id="PTHR40050">
    <property type="entry name" value="INNER SPORE COAT PROTEIN H"/>
    <property type="match status" value="1"/>
</dbReference>
<feature type="signal peptide" evidence="1">
    <location>
        <begin position="1"/>
        <end position="18"/>
    </location>
</feature>
<dbReference type="Proteomes" id="UP000193920">
    <property type="component" value="Unassembled WGS sequence"/>
</dbReference>
<evidence type="ECO:0000256" key="1">
    <source>
        <dbReference type="SAM" id="SignalP"/>
    </source>
</evidence>
<accession>A0A1Y2EP52</accession>
<sequence>MVLIFFITFISCVYGVLSITPFINKGQRAEFFELTDNEVGVIRVTLPDKEFITLKRSSNYRGLGTGEMKIQYFGDSAQEYFGQIERIVENLKEINFNKIYPGYNFTEELKELKINVKGYPTINVDKILNGIDTNLYNYYDYDIFYNNSELFPIFLIQSNKNFNLIEIYSVMASLKMTDLSKISRSLRENFISQFQSLYYLIIAPTKYMLEYAELNSDDESCLNYISSTMSKVVKSNEIDGEFYNKIKKILDKFNYFEENFSNNYIDSYEEYNNYEEYNYEENNYGDNINFNEYNNYENNNNYEYYNNNNNDDDNNNNVEDNYSFENDFNYENNNIEGSTGDNEEEFEDYYVDFEFKTKNATMIVELNGEQKNFDKVTFSLGGEYSRTFSKPGFNLKIRGDKELYGRKQFKLRSDCNEATYMRTKIASDIHNRLGIPSVSANYVTLYINGEYMGLYIIMDVYKLSWVEYVYGEKNSTSLYQCNGPSDLTLNSAYSCSNENDDVEIENQEWIDLLTTLDNAQSASDIEKIFDVDHFLKEMALEYLFGSWDHILRHAHNFYMYKQKNGKWIYLSHDFDHDLGQDIDIDFRNHIYVDVPDILYNSKDYFYPDYSFAKWVNDVHIVDILILKDSRRFDKILKDIVRKVFNPATLYPHIDEIKEFIRPYVVLDKTSDAKGKYPGRINKKASDFISLAQWDANVEFTSVKTPDFFGYGLKYWILSKYRYVCKTYGIKCDSTYMNENYKYSINKEVEFHGYYKNISDSSSSITLIETTSSIH</sequence>
<gene>
    <name evidence="2" type="ORF">LY90DRAFT_666735</name>
</gene>
<protein>
    <recommendedName>
        <fullName evidence="4">Coth-domain-containing protein</fullName>
    </recommendedName>
</protein>
<dbReference type="EMBL" id="MCOG01000034">
    <property type="protein sequence ID" value="ORY73363.1"/>
    <property type="molecule type" value="Genomic_DNA"/>
</dbReference>
<feature type="chain" id="PRO_5013050636" description="Coth-domain-containing protein" evidence="1">
    <location>
        <begin position="19"/>
        <end position="774"/>
    </location>
</feature>